<dbReference type="PROSITE" id="PS51257">
    <property type="entry name" value="PROKAR_LIPOPROTEIN"/>
    <property type="match status" value="1"/>
</dbReference>
<sequence>MKNIKYVIFSFFILISCNKKVREKTESKITKDFTTISYLDLKLDKNGHLPSNPYILKFKNGKKEIVFCGVEHLTNNSDIENKMFTEIENKFYTFHPNICINEGGDISQKKYLSKKDALQKDGEIGLTKIMSDSLKIKTINGDPNAEFEFAQLLKHYSKGEFLAYIITERLMWSLFGEKVSDEDEIEKRYNQFVENYIIKKGKVNLSVEEQKFSFYKVNYQKLVGREFNINDLKPTNPFDAKGKFQEIGRKSKNIRDQFLLKKIDSLLNENDKIFIVFGGWHLLTCEPGLKEIIERKRK</sequence>
<reference evidence="1 2" key="1">
    <citation type="submission" date="2020-08" db="EMBL/GenBank/DDBJ databases">
        <title>Description of novel Flavobacterium F-392 isolate.</title>
        <authorList>
            <person name="Saticioglu I.B."/>
            <person name="Duman M."/>
            <person name="Altun S."/>
        </authorList>
    </citation>
    <scope>NUCLEOTIDE SEQUENCE [LARGE SCALE GENOMIC DNA]</scope>
    <source>
        <strain evidence="1 2">F-392</strain>
    </source>
</reference>
<dbReference type="RefSeq" id="WP_187021638.1">
    <property type="nucleotide sequence ID" value="NZ_JACRUK010000086.1"/>
</dbReference>
<comment type="caution">
    <text evidence="1">The sequence shown here is derived from an EMBL/GenBank/DDBJ whole genome shotgun (WGS) entry which is preliminary data.</text>
</comment>
<dbReference type="Proteomes" id="UP000641454">
    <property type="component" value="Unassembled WGS sequence"/>
</dbReference>
<protein>
    <submittedName>
        <fullName evidence="1">Uncharacterized protein</fullName>
    </submittedName>
</protein>
<gene>
    <name evidence="1" type="ORF">H8R25_17490</name>
</gene>
<keyword evidence="2" id="KW-1185">Reference proteome</keyword>
<evidence type="ECO:0000313" key="2">
    <source>
        <dbReference type="Proteomes" id="UP000641454"/>
    </source>
</evidence>
<proteinExistence type="predicted"/>
<dbReference type="EMBL" id="JACRUL010000087">
    <property type="protein sequence ID" value="MBC5846210.1"/>
    <property type="molecule type" value="Genomic_DNA"/>
</dbReference>
<accession>A0A923N3P2</accession>
<dbReference type="AlphaFoldDB" id="A0A923N3P2"/>
<organism evidence="1 2">
    <name type="scientific">Flavobacterium muglaense</name>
    <dbReference type="NCBI Taxonomy" id="2764716"/>
    <lineage>
        <taxon>Bacteria</taxon>
        <taxon>Pseudomonadati</taxon>
        <taxon>Bacteroidota</taxon>
        <taxon>Flavobacteriia</taxon>
        <taxon>Flavobacteriales</taxon>
        <taxon>Flavobacteriaceae</taxon>
        <taxon>Flavobacterium</taxon>
    </lineage>
</organism>
<name>A0A923N3P2_9FLAO</name>
<evidence type="ECO:0000313" key="1">
    <source>
        <dbReference type="EMBL" id="MBC5846210.1"/>
    </source>
</evidence>